<comment type="subcellular location">
    <subcellularLocation>
        <location evidence="1">Cell membrane</location>
        <topology evidence="1">Multi-pass membrane protein</topology>
    </subcellularLocation>
</comment>
<feature type="transmembrane region" description="Helical" evidence="10">
    <location>
        <begin position="163"/>
        <end position="185"/>
    </location>
</feature>
<accession>A0AAV2TP43</accession>
<feature type="compositionally biased region" description="Low complexity" evidence="9">
    <location>
        <begin position="244"/>
        <end position="256"/>
    </location>
</feature>
<dbReference type="InterPro" id="IPR000276">
    <property type="entry name" value="GPCR_Rhodpsn"/>
</dbReference>
<feature type="transmembrane region" description="Helical" evidence="10">
    <location>
        <begin position="214"/>
        <end position="236"/>
    </location>
</feature>
<name>A0AAV2TP43_CALDB</name>
<feature type="transmembrane region" description="Helical" evidence="10">
    <location>
        <begin position="121"/>
        <end position="142"/>
    </location>
</feature>
<keyword evidence="6 10" id="KW-0472">Membrane</keyword>
<dbReference type="Pfam" id="PF00001">
    <property type="entry name" value="7tm_1"/>
    <property type="match status" value="1"/>
</dbReference>
<keyword evidence="7" id="KW-0675">Receptor</keyword>
<dbReference type="CDD" id="cd00637">
    <property type="entry name" value="7tm_classA_rhodopsin-like"/>
    <property type="match status" value="1"/>
</dbReference>
<dbReference type="Proteomes" id="UP001497525">
    <property type="component" value="Unassembled WGS sequence"/>
</dbReference>
<keyword evidence="3 10" id="KW-0812">Transmembrane</keyword>
<feature type="transmembrane region" description="Helical" evidence="10">
    <location>
        <begin position="20"/>
        <end position="43"/>
    </location>
</feature>
<evidence type="ECO:0000256" key="4">
    <source>
        <dbReference type="ARBA" id="ARBA00022989"/>
    </source>
</evidence>
<feature type="transmembrane region" description="Helical" evidence="10">
    <location>
        <begin position="309"/>
        <end position="330"/>
    </location>
</feature>
<evidence type="ECO:0000313" key="13">
    <source>
        <dbReference type="Proteomes" id="UP001497525"/>
    </source>
</evidence>
<keyword evidence="4 10" id="KW-1133">Transmembrane helix</keyword>
<organism evidence="12 13">
    <name type="scientific">Calicophoron daubneyi</name>
    <name type="common">Rumen fluke</name>
    <name type="synonym">Paramphistomum daubneyi</name>
    <dbReference type="NCBI Taxonomy" id="300641"/>
    <lineage>
        <taxon>Eukaryota</taxon>
        <taxon>Metazoa</taxon>
        <taxon>Spiralia</taxon>
        <taxon>Lophotrochozoa</taxon>
        <taxon>Platyhelminthes</taxon>
        <taxon>Trematoda</taxon>
        <taxon>Digenea</taxon>
        <taxon>Plagiorchiida</taxon>
        <taxon>Pronocephalata</taxon>
        <taxon>Paramphistomoidea</taxon>
        <taxon>Paramphistomidae</taxon>
        <taxon>Calicophoron</taxon>
    </lineage>
</organism>
<evidence type="ECO:0000313" key="12">
    <source>
        <dbReference type="EMBL" id="CAL5139197.1"/>
    </source>
</evidence>
<dbReference type="GO" id="GO:0007218">
    <property type="term" value="P:neuropeptide signaling pathway"/>
    <property type="evidence" value="ECO:0007669"/>
    <property type="project" value="TreeGrafter"/>
</dbReference>
<evidence type="ECO:0000256" key="8">
    <source>
        <dbReference type="ARBA" id="ARBA00023224"/>
    </source>
</evidence>
<dbReference type="AlphaFoldDB" id="A0AAV2TP43"/>
<dbReference type="EMBL" id="CAXLJL010000600">
    <property type="protein sequence ID" value="CAL5139197.1"/>
    <property type="molecule type" value="Genomic_DNA"/>
</dbReference>
<reference evidence="12" key="1">
    <citation type="submission" date="2024-06" db="EMBL/GenBank/DDBJ databases">
        <authorList>
            <person name="Liu X."/>
            <person name="Lenzi L."/>
            <person name="Haldenby T S."/>
            <person name="Uol C."/>
        </authorList>
    </citation>
    <scope>NUCLEOTIDE SEQUENCE</scope>
</reference>
<evidence type="ECO:0000256" key="3">
    <source>
        <dbReference type="ARBA" id="ARBA00022692"/>
    </source>
</evidence>
<sequence length="355" mass="41023">MENKTDIHLTPTIRLTLTSYAIALITIGTVSNSLLLFTIIFRYKRRRVFMTRMKSLAEELKRPPSATHLKQVNKSLTLADELLVLLTICDLFCLWILVLRHTVLLLTSYDIRIHSQLLCKIHTYASMVCSNLSTALLCIFSVQRTICIKWPLVSYTWFSRSRLNICLFVSLLLILLKHAPVFYFFNIYQKGNDYYCDFALEDAHYFTIYYEFEFITHVIIGYLLLAVANVCLCVFLRDKRPNHSSSGSSSTSCTCTQRSLRKGGHNTGRIVLLFSTFQLITSVPFFVLIELNQVFGMRLFPARYAITVFYFTILAVLTNNALNYFLLLAISKRFREDSAEFLVNVFSYIRVRCAP</sequence>
<feature type="domain" description="G-protein coupled receptors family 1 profile" evidence="11">
    <location>
        <begin position="32"/>
        <end position="327"/>
    </location>
</feature>
<dbReference type="GO" id="GO:0005886">
    <property type="term" value="C:plasma membrane"/>
    <property type="evidence" value="ECO:0007669"/>
    <property type="project" value="UniProtKB-SubCell"/>
</dbReference>
<keyword evidence="5" id="KW-0297">G-protein coupled receptor</keyword>
<evidence type="ECO:0000256" key="2">
    <source>
        <dbReference type="ARBA" id="ARBA00022475"/>
    </source>
</evidence>
<dbReference type="InterPro" id="IPR017452">
    <property type="entry name" value="GPCR_Rhodpsn_7TM"/>
</dbReference>
<keyword evidence="8" id="KW-0807">Transducer</keyword>
<proteinExistence type="predicted"/>
<evidence type="ECO:0000256" key="7">
    <source>
        <dbReference type="ARBA" id="ARBA00023170"/>
    </source>
</evidence>
<evidence type="ECO:0000256" key="1">
    <source>
        <dbReference type="ARBA" id="ARBA00004651"/>
    </source>
</evidence>
<feature type="transmembrane region" description="Helical" evidence="10">
    <location>
        <begin position="82"/>
        <end position="101"/>
    </location>
</feature>
<keyword evidence="2" id="KW-1003">Cell membrane</keyword>
<evidence type="ECO:0000256" key="6">
    <source>
        <dbReference type="ARBA" id="ARBA00023136"/>
    </source>
</evidence>
<comment type="caution">
    <text evidence="12">The sequence shown here is derived from an EMBL/GenBank/DDBJ whole genome shotgun (WGS) entry which is preliminary data.</text>
</comment>
<evidence type="ECO:0000256" key="10">
    <source>
        <dbReference type="SAM" id="Phobius"/>
    </source>
</evidence>
<dbReference type="Gene3D" id="1.20.1070.10">
    <property type="entry name" value="Rhodopsin 7-helix transmembrane proteins"/>
    <property type="match status" value="1"/>
</dbReference>
<gene>
    <name evidence="12" type="ORF">CDAUBV1_LOCUS14234</name>
</gene>
<evidence type="ECO:0000259" key="11">
    <source>
        <dbReference type="PROSITE" id="PS50262"/>
    </source>
</evidence>
<evidence type="ECO:0000256" key="5">
    <source>
        <dbReference type="ARBA" id="ARBA00023040"/>
    </source>
</evidence>
<dbReference type="SUPFAM" id="SSF81321">
    <property type="entry name" value="Family A G protein-coupled receptor-like"/>
    <property type="match status" value="1"/>
</dbReference>
<feature type="region of interest" description="Disordered" evidence="9">
    <location>
        <begin position="241"/>
        <end position="260"/>
    </location>
</feature>
<dbReference type="PANTHER" id="PTHR24230">
    <property type="entry name" value="G-PROTEIN COUPLED RECEPTOR"/>
    <property type="match status" value="1"/>
</dbReference>
<dbReference type="GO" id="GO:0008528">
    <property type="term" value="F:G protein-coupled peptide receptor activity"/>
    <property type="evidence" value="ECO:0007669"/>
    <property type="project" value="TreeGrafter"/>
</dbReference>
<evidence type="ECO:0000256" key="9">
    <source>
        <dbReference type="SAM" id="MobiDB-lite"/>
    </source>
</evidence>
<dbReference type="PROSITE" id="PS50262">
    <property type="entry name" value="G_PROTEIN_RECEP_F1_2"/>
    <property type="match status" value="1"/>
</dbReference>
<feature type="transmembrane region" description="Helical" evidence="10">
    <location>
        <begin position="270"/>
        <end position="289"/>
    </location>
</feature>
<protein>
    <recommendedName>
        <fullName evidence="11">G-protein coupled receptors family 1 profile domain-containing protein</fullName>
    </recommendedName>
</protein>